<dbReference type="Proteomes" id="UP000726136">
    <property type="component" value="Unassembled WGS sequence"/>
</dbReference>
<name>A0A191W2D0_VIBAN</name>
<evidence type="ECO:0000313" key="7">
    <source>
        <dbReference type="EMBL" id="MBF4373414.1"/>
    </source>
</evidence>
<dbReference type="InterPro" id="IPR018660">
    <property type="entry name" value="MliC"/>
</dbReference>
<evidence type="ECO:0000313" key="11">
    <source>
        <dbReference type="Proteomes" id="UP000726136"/>
    </source>
</evidence>
<dbReference type="SUPFAM" id="SSF141488">
    <property type="entry name" value="YdhA-like"/>
    <property type="match status" value="1"/>
</dbReference>
<accession>A0A191W2D0</accession>
<dbReference type="EMBL" id="RDPI01000009">
    <property type="protein sequence ID" value="MBF4373414.1"/>
    <property type="molecule type" value="Genomic_DNA"/>
</dbReference>
<dbReference type="STRING" id="55601.AA407_09230"/>
<feature type="domain" description="C-type lysozyme inhibitor" evidence="5">
    <location>
        <begin position="37"/>
        <end position="106"/>
    </location>
</feature>
<evidence type="ECO:0000313" key="6">
    <source>
        <dbReference type="EMBL" id="AZS25695.1"/>
    </source>
</evidence>
<dbReference type="RefSeq" id="WP_017044208.1">
    <property type="nucleotide sequence ID" value="NZ_AJYT02000155.1"/>
</dbReference>
<dbReference type="EMBL" id="JAHGUI010000018">
    <property type="protein sequence ID" value="MBT2918070.1"/>
    <property type="molecule type" value="Genomic_DNA"/>
</dbReference>
<reference evidence="8" key="4">
    <citation type="submission" date="2021-05" db="EMBL/GenBank/DDBJ databases">
        <authorList>
            <person name="Kalatzis P.G."/>
            <person name="Castillo D."/>
            <person name="D'Alvise P."/>
            <person name="Middelboe M."/>
            <person name="Gram L."/>
        </authorList>
    </citation>
    <scope>NUCLEOTIDE SEQUENCE</scope>
    <source>
        <strain evidence="8">90-11-286</strain>
    </source>
</reference>
<dbReference type="Proteomes" id="UP000256923">
    <property type="component" value="Chromosome 1"/>
</dbReference>
<evidence type="ECO:0000313" key="9">
    <source>
        <dbReference type="Proteomes" id="UP000078309"/>
    </source>
</evidence>
<dbReference type="Proteomes" id="UP000078309">
    <property type="component" value="Unassembled WGS sequence"/>
</dbReference>
<proteinExistence type="predicted"/>
<dbReference type="AlphaFoldDB" id="A0A191W2D0"/>
<organism evidence="8 9">
    <name type="scientific">Vibrio anguillarum</name>
    <name type="common">Listonella anguillarum</name>
    <dbReference type="NCBI Taxonomy" id="55601"/>
    <lineage>
        <taxon>Bacteria</taxon>
        <taxon>Pseudomonadati</taxon>
        <taxon>Pseudomonadota</taxon>
        <taxon>Gammaproteobacteria</taxon>
        <taxon>Vibrionales</taxon>
        <taxon>Vibrionaceae</taxon>
        <taxon>Vibrio</taxon>
    </lineage>
</organism>
<evidence type="ECO:0000256" key="1">
    <source>
        <dbReference type="ARBA" id="ARBA00022729"/>
    </source>
</evidence>
<evidence type="ECO:0000313" key="8">
    <source>
        <dbReference type="EMBL" id="MBT2918070.1"/>
    </source>
</evidence>
<keyword evidence="2" id="KW-0472">Membrane</keyword>
<reference evidence="7 11" key="3">
    <citation type="journal article" date="2021" name="PeerJ">
        <title>Analysis of 44 Vibrio anguillarum genomes reveals high genetic diversity.</title>
        <authorList>
            <person name="Hansen M.J."/>
            <person name="Dalsgaard I."/>
        </authorList>
    </citation>
    <scope>NUCLEOTIDE SEQUENCE [LARGE SCALE GENOMIC DNA]</scope>
    <source>
        <strain evidence="7 11">040915-1/1B</strain>
    </source>
</reference>
<keyword evidence="4" id="KW-0449">Lipoprotein</keyword>
<keyword evidence="11" id="KW-1185">Reference proteome</keyword>
<evidence type="ECO:0000259" key="5">
    <source>
        <dbReference type="Pfam" id="PF09864"/>
    </source>
</evidence>
<gene>
    <name evidence="6" type="ORF">DYL72_12170</name>
    <name evidence="7" type="ORF">EAY46_10000</name>
    <name evidence="8" type="ORF">PL14_05160</name>
</gene>
<reference evidence="8 9" key="1">
    <citation type="journal article" date="2017" name="J. Fish Dis.">
        <title>Comparative assessment of Vibrio virulence in marine fish larvae.</title>
        <authorList>
            <person name="Ronneseth A."/>
            <person name="Castillo D."/>
            <person name="D'Alvise P."/>
            <person name="Tonnesen O."/>
            <person name="Haugland G."/>
            <person name="Grotkjaer T."/>
            <person name="Engell-Sorensen K."/>
            <person name="Norremark L."/>
            <person name="Bergh O."/>
            <person name="Wergeland H.I."/>
            <person name="Gram L."/>
        </authorList>
    </citation>
    <scope>NUCLEOTIDE SEQUENCE [LARGE SCALE GENOMIC DNA]</scope>
    <source>
        <strain evidence="8 9">90-11-286</strain>
    </source>
</reference>
<dbReference type="Pfam" id="PF09864">
    <property type="entry name" value="MliC"/>
    <property type="match status" value="1"/>
</dbReference>
<keyword evidence="3" id="KW-0564">Palmitate</keyword>
<dbReference type="OrthoDB" id="7069120at2"/>
<evidence type="ECO:0000313" key="10">
    <source>
        <dbReference type="Proteomes" id="UP000256923"/>
    </source>
</evidence>
<reference evidence="6 10" key="2">
    <citation type="submission" date="2018-12" db="EMBL/GenBank/DDBJ databases">
        <title>Characterization and Draft Genome of Vibrio anguillarum J360 Marine Pathogen Isolated from an Outbreak in Lumpfish (Cyclopterus lumpus).</title>
        <authorList>
            <person name="Vasquez J.I."/>
            <person name="Cao T."/>
            <person name="Chakraborty S."/>
            <person name="Gnanagobal H."/>
            <person name="Wescot J."/>
            <person name="Boyce D."/>
            <person name="Santander J."/>
        </authorList>
    </citation>
    <scope>NUCLEOTIDE SEQUENCE [LARGE SCALE GENOMIC DNA]</scope>
    <source>
        <strain evidence="6 10">J360</strain>
    </source>
</reference>
<sequence length="114" mass="12684">MNKSFLFVGFSVGFLAACSPHYANDSRVESENLFQHYQCRSGEHFDVAYIEQQSAVLRIADREYTLIQIPAASGAKYVIDDSEQTQPQTVLLHTKGDEALLEVGSTTYQGCTTQ</sequence>
<keyword evidence="1" id="KW-0732">Signal</keyword>
<evidence type="ECO:0000256" key="3">
    <source>
        <dbReference type="ARBA" id="ARBA00023139"/>
    </source>
</evidence>
<dbReference type="PROSITE" id="PS51257">
    <property type="entry name" value="PROKAR_LIPOPROTEIN"/>
    <property type="match status" value="1"/>
</dbReference>
<dbReference type="InterPro" id="IPR036328">
    <property type="entry name" value="MliC_sf"/>
</dbReference>
<dbReference type="EMBL" id="CP034672">
    <property type="protein sequence ID" value="AZS25695.1"/>
    <property type="molecule type" value="Genomic_DNA"/>
</dbReference>
<protein>
    <submittedName>
        <fullName evidence="8">MliC family protein</fullName>
    </submittedName>
</protein>
<evidence type="ECO:0000256" key="2">
    <source>
        <dbReference type="ARBA" id="ARBA00023136"/>
    </source>
</evidence>
<dbReference type="Gene3D" id="2.40.128.200">
    <property type="match status" value="1"/>
</dbReference>
<evidence type="ECO:0000256" key="4">
    <source>
        <dbReference type="ARBA" id="ARBA00023288"/>
    </source>
</evidence>